<dbReference type="PANTHER" id="PTHR43310:SF1">
    <property type="entry name" value="SULFATE TRANSPORTER YBAR-RELATED"/>
    <property type="match status" value="1"/>
</dbReference>
<feature type="transmembrane region" description="Helical" evidence="5">
    <location>
        <begin position="119"/>
        <end position="137"/>
    </location>
</feature>
<keyword evidence="4 5" id="KW-0472">Membrane</keyword>
<feature type="transmembrane region" description="Helical" evidence="5">
    <location>
        <begin position="89"/>
        <end position="107"/>
    </location>
</feature>
<feature type="transmembrane region" description="Helical" evidence="5">
    <location>
        <begin position="157"/>
        <end position="175"/>
    </location>
</feature>
<dbReference type="OrthoDB" id="9769739at2"/>
<evidence type="ECO:0000256" key="4">
    <source>
        <dbReference type="ARBA" id="ARBA00023136"/>
    </source>
</evidence>
<dbReference type="PANTHER" id="PTHR43310">
    <property type="entry name" value="SULFATE TRANSPORTER YBAR-RELATED"/>
    <property type="match status" value="1"/>
</dbReference>
<feature type="transmembrane region" description="Helical" evidence="5">
    <location>
        <begin position="333"/>
        <end position="352"/>
    </location>
</feature>
<keyword evidence="3 5" id="KW-1133">Transmembrane helix</keyword>
<evidence type="ECO:0000256" key="2">
    <source>
        <dbReference type="ARBA" id="ARBA00022692"/>
    </source>
</evidence>
<feature type="transmembrane region" description="Helical" evidence="5">
    <location>
        <begin position="66"/>
        <end position="83"/>
    </location>
</feature>
<feature type="transmembrane region" description="Helical" evidence="5">
    <location>
        <begin position="233"/>
        <end position="251"/>
    </location>
</feature>
<evidence type="ECO:0000313" key="7">
    <source>
        <dbReference type="EMBL" id="AXF24687.1"/>
    </source>
</evidence>
<evidence type="ECO:0000259" key="6">
    <source>
        <dbReference type="PROSITE" id="PS50801"/>
    </source>
</evidence>
<accession>A0A2Z5N7S0</accession>
<dbReference type="CDD" id="cd07042">
    <property type="entry name" value="STAS_SulP_like_sulfate_transporter"/>
    <property type="match status" value="1"/>
</dbReference>
<dbReference type="InterPro" id="IPR002645">
    <property type="entry name" value="STAS_dom"/>
</dbReference>
<proteinExistence type="predicted"/>
<evidence type="ECO:0000256" key="5">
    <source>
        <dbReference type="SAM" id="Phobius"/>
    </source>
</evidence>
<dbReference type="SUPFAM" id="SSF52091">
    <property type="entry name" value="SpoIIaa-like"/>
    <property type="match status" value="1"/>
</dbReference>
<sequence>MESVHSGPSRLSSLRSELLAGLTSSFALVPECIAFALVAHLNPLMGLYGAFFICTITALFGGRPGMISGAAGSMAVVIVALVVQHGPQYLFATVVLGGLLMMLFGALKLGKLIRMVPHPVMLGFVNGLAIIIARAQFEHFKAPGPHGAGMEWMHGQALWLMCGLVALTMAIVFVVPRVTKAVPPALVAIVGVGAAASLLHLPARTLGDMAHIAGGLPVFSVPAVPMNMETLRIVLPYAVLMSVVGLLETLLTLNLTDDVTGTRGQPNRECVALGVANVAAGMFGAMGGCAMIGQTVINLGSGGRSRISGVTSGVMILLFVLCLSPLIERIPLAALVGVMFIVAGQTFAWGSLRVLHKVPRNDAVAIVAVTVITVCTDLATAVLCGIVIASLNFAWQHAREFRCETRDEALGERVYAPRGTLFFASAAHFQMLFDPELDPAQVRLDCTHLHVADHSAIAALEAVQARYERMGKHLVFANLSPRCHGLLARAQADVRLGEAGVSS</sequence>
<feature type="transmembrane region" description="Helical" evidence="5">
    <location>
        <begin position="309"/>
        <end position="327"/>
    </location>
</feature>
<dbReference type="InterPro" id="IPR052706">
    <property type="entry name" value="Membrane-Transporter-like"/>
</dbReference>
<feature type="transmembrane region" description="Helical" evidence="5">
    <location>
        <begin position="271"/>
        <end position="297"/>
    </location>
</feature>
<dbReference type="InterPro" id="IPR011547">
    <property type="entry name" value="SLC26A/SulP_dom"/>
</dbReference>
<name>A0A2Z5N7S0_BURPY</name>
<gene>
    <name evidence="7" type="ORF">CUJ89_31020</name>
</gene>
<dbReference type="InterPro" id="IPR036513">
    <property type="entry name" value="STAS_dom_sf"/>
</dbReference>
<dbReference type="RefSeq" id="WP_114181059.1">
    <property type="nucleotide sequence ID" value="NZ_CP024903.1"/>
</dbReference>
<dbReference type="Proteomes" id="UP000253104">
    <property type="component" value="Chromosome mHSR5_B"/>
</dbReference>
<organism evidence="7 8">
    <name type="scientific">Burkholderia pyrrocinia</name>
    <name type="common">Pseudomonas pyrrocinia</name>
    <dbReference type="NCBI Taxonomy" id="60550"/>
    <lineage>
        <taxon>Bacteria</taxon>
        <taxon>Pseudomonadati</taxon>
        <taxon>Pseudomonadota</taxon>
        <taxon>Betaproteobacteria</taxon>
        <taxon>Burkholderiales</taxon>
        <taxon>Burkholderiaceae</taxon>
        <taxon>Burkholderia</taxon>
        <taxon>Burkholderia cepacia complex</taxon>
    </lineage>
</organism>
<feature type="domain" description="STAS" evidence="6">
    <location>
        <begin position="414"/>
        <end position="503"/>
    </location>
</feature>
<evidence type="ECO:0000256" key="3">
    <source>
        <dbReference type="ARBA" id="ARBA00022989"/>
    </source>
</evidence>
<dbReference type="Pfam" id="PF00916">
    <property type="entry name" value="Sulfate_transp"/>
    <property type="match status" value="1"/>
</dbReference>
<protein>
    <submittedName>
        <fullName evidence="7">Sodium-independent anion transporter</fullName>
    </submittedName>
</protein>
<keyword evidence="2 5" id="KW-0812">Transmembrane</keyword>
<evidence type="ECO:0000313" key="8">
    <source>
        <dbReference type="Proteomes" id="UP000253104"/>
    </source>
</evidence>
<dbReference type="AlphaFoldDB" id="A0A2Z5N7S0"/>
<dbReference type="GO" id="GO:0016020">
    <property type="term" value="C:membrane"/>
    <property type="evidence" value="ECO:0007669"/>
    <property type="project" value="UniProtKB-SubCell"/>
</dbReference>
<comment type="subcellular location">
    <subcellularLocation>
        <location evidence="1">Membrane</location>
        <topology evidence="1">Multi-pass membrane protein</topology>
    </subcellularLocation>
</comment>
<feature type="transmembrane region" description="Helical" evidence="5">
    <location>
        <begin position="182"/>
        <end position="203"/>
    </location>
</feature>
<feature type="transmembrane region" description="Helical" evidence="5">
    <location>
        <begin position="364"/>
        <end position="395"/>
    </location>
</feature>
<dbReference type="Pfam" id="PF01740">
    <property type="entry name" value="STAS"/>
    <property type="match status" value="1"/>
</dbReference>
<dbReference type="Gene3D" id="3.30.750.24">
    <property type="entry name" value="STAS domain"/>
    <property type="match status" value="1"/>
</dbReference>
<evidence type="ECO:0000256" key="1">
    <source>
        <dbReference type="ARBA" id="ARBA00004141"/>
    </source>
</evidence>
<reference evidence="7 8" key="1">
    <citation type="journal article" date="2018" name="ISME J.">
        <title>Involvement of Burkholderiaceae and sulfurous volatiles in disease-suppressive soils.</title>
        <authorList>
            <person name="Carrion V.J."/>
            <person name="Cordovez V."/>
            <person name="Tyc O."/>
            <person name="Etalo D.W."/>
            <person name="de Bruijn I."/>
            <person name="de Jager V.C."/>
            <person name="Medema M.H."/>
            <person name="Eberl L."/>
            <person name="Raaijmakers J.M."/>
        </authorList>
    </citation>
    <scope>NUCLEOTIDE SEQUENCE [LARGE SCALE GENOMIC DNA]</scope>
    <source>
        <strain evidence="8">mHSR5</strain>
    </source>
</reference>
<dbReference type="EMBL" id="CP024903">
    <property type="protein sequence ID" value="AXF24687.1"/>
    <property type="molecule type" value="Genomic_DNA"/>
</dbReference>
<dbReference type="PROSITE" id="PS50801">
    <property type="entry name" value="STAS"/>
    <property type="match status" value="1"/>
</dbReference>